<evidence type="ECO:0000256" key="2">
    <source>
        <dbReference type="ARBA" id="ARBA00009765"/>
    </source>
</evidence>
<organism evidence="13 14">
    <name type="scientific">Marivirga salinarum</name>
    <dbReference type="NCBI Taxonomy" id="3059078"/>
    <lineage>
        <taxon>Bacteria</taxon>
        <taxon>Pseudomonadati</taxon>
        <taxon>Bacteroidota</taxon>
        <taxon>Cytophagia</taxon>
        <taxon>Cytophagales</taxon>
        <taxon>Marivirgaceae</taxon>
        <taxon>Marivirga</taxon>
    </lineage>
</organism>
<dbReference type="PANTHER" id="PTHR46494">
    <property type="entry name" value="CORA FAMILY METAL ION TRANSPORTER (EUROFUNG)"/>
    <property type="match status" value="1"/>
</dbReference>
<dbReference type="FunFam" id="1.20.58.340:FF:000004">
    <property type="entry name" value="Magnesium transport protein CorA"/>
    <property type="match status" value="1"/>
</dbReference>
<dbReference type="GO" id="GO:0015087">
    <property type="term" value="F:cobalt ion transmembrane transporter activity"/>
    <property type="evidence" value="ECO:0007669"/>
    <property type="project" value="TreeGrafter"/>
</dbReference>
<evidence type="ECO:0000256" key="8">
    <source>
        <dbReference type="ARBA" id="ARBA00023065"/>
    </source>
</evidence>
<protein>
    <submittedName>
        <fullName evidence="13">CorA family divalent cation transporter</fullName>
    </submittedName>
</protein>
<evidence type="ECO:0000313" key="13">
    <source>
        <dbReference type="EMBL" id="WMN11513.1"/>
    </source>
</evidence>
<comment type="similarity">
    <text evidence="2">Belongs to the CorA metal ion transporter (MIT) (TC 1.A.35) family.</text>
</comment>
<dbReference type="InterPro" id="IPR002523">
    <property type="entry name" value="MgTranspt_CorA/ZnTranspt_ZntB"/>
</dbReference>
<evidence type="ECO:0000256" key="6">
    <source>
        <dbReference type="ARBA" id="ARBA00022842"/>
    </source>
</evidence>
<evidence type="ECO:0000256" key="12">
    <source>
        <dbReference type="SAM" id="Phobius"/>
    </source>
</evidence>
<dbReference type="InterPro" id="IPR045863">
    <property type="entry name" value="CorA_TM1_TM2"/>
</dbReference>
<comment type="subcellular location">
    <subcellularLocation>
        <location evidence="1">Cell membrane</location>
        <topology evidence="1">Multi-pass membrane protein</topology>
    </subcellularLocation>
</comment>
<gene>
    <name evidence="13" type="ORF">QYS49_38645</name>
</gene>
<evidence type="ECO:0000256" key="3">
    <source>
        <dbReference type="ARBA" id="ARBA00022448"/>
    </source>
</evidence>
<evidence type="ECO:0000256" key="4">
    <source>
        <dbReference type="ARBA" id="ARBA00022475"/>
    </source>
</evidence>
<dbReference type="InterPro" id="IPR045861">
    <property type="entry name" value="CorA_cytoplasmic_dom"/>
</dbReference>
<evidence type="ECO:0000256" key="5">
    <source>
        <dbReference type="ARBA" id="ARBA00022692"/>
    </source>
</evidence>
<dbReference type="AlphaFoldDB" id="A0AA51NAE2"/>
<dbReference type="KEGG" id="msaa:QYS49_38645"/>
<keyword evidence="4" id="KW-1003">Cell membrane</keyword>
<keyword evidence="3" id="KW-0813">Transport</keyword>
<comment type="function">
    <text evidence="11">Mediates influx of magnesium ions. Alternates between open and closed states. Activated by low cytoplasmic Mg(2+) levels. Inactive when cytoplasmic Mg(2+) levels are high.</text>
</comment>
<dbReference type="GO" id="GO:0015095">
    <property type="term" value="F:magnesium ion transmembrane transporter activity"/>
    <property type="evidence" value="ECO:0007669"/>
    <property type="project" value="TreeGrafter"/>
</dbReference>
<accession>A0AA51NAE2</accession>
<dbReference type="Pfam" id="PF01544">
    <property type="entry name" value="CorA"/>
    <property type="match status" value="1"/>
</dbReference>
<feature type="transmembrane region" description="Helical" evidence="12">
    <location>
        <begin position="234"/>
        <end position="254"/>
    </location>
</feature>
<sequence length="292" mass="33794">MNKRIKDYGQFQLIDIENPSVESLTDYEFPFPLDNRFLEDSLESGHLPKMERTSEYVFMILRAYTAAEDEKAIEVGQISNKIAFFVTKQAVITVHRASFSFLNNLPESFDSSDELVLYIINDLLHTFENPIKSQFERMDALEQSIFLKGGDNLSIEKLYYEKSKARLSKKLLVIMQSVFNQFKVESSLNSHLQDVKDTILDLTLRTEEVVEDASALLNSYMTVQAQKSNNVMKLLTIFSAFFLPLTFIAGLYGMNFQNMPELRTDYGYFLTLLLMLLIAVGIFIWFRKRKII</sequence>
<dbReference type="RefSeq" id="WP_308348810.1">
    <property type="nucleotide sequence ID" value="NZ_CP129971.1"/>
</dbReference>
<comment type="catalytic activity">
    <reaction evidence="10">
        <text>Mg(2+)(in) = Mg(2+)(out)</text>
        <dbReference type="Rhea" id="RHEA:29827"/>
        <dbReference type="ChEBI" id="CHEBI:18420"/>
    </reaction>
</comment>
<keyword evidence="9 12" id="KW-0472">Membrane</keyword>
<dbReference type="SUPFAM" id="SSF143865">
    <property type="entry name" value="CorA soluble domain-like"/>
    <property type="match status" value="1"/>
</dbReference>
<evidence type="ECO:0000256" key="1">
    <source>
        <dbReference type="ARBA" id="ARBA00004651"/>
    </source>
</evidence>
<dbReference type="GO" id="GO:0050897">
    <property type="term" value="F:cobalt ion binding"/>
    <property type="evidence" value="ECO:0007669"/>
    <property type="project" value="TreeGrafter"/>
</dbReference>
<evidence type="ECO:0000256" key="9">
    <source>
        <dbReference type="ARBA" id="ARBA00023136"/>
    </source>
</evidence>
<keyword evidence="5 12" id="KW-0812">Transmembrane</keyword>
<reference evidence="13 14" key="1">
    <citation type="submission" date="2023-08" db="EMBL/GenBank/DDBJ databases">
        <title>Comparative genomics and taxonomic characterization of three novel marine species of genus Marivirga.</title>
        <authorList>
            <person name="Muhammad N."/>
            <person name="Kim S.-G."/>
        </authorList>
    </citation>
    <scope>NUCLEOTIDE SEQUENCE [LARGE SCALE GENOMIC DNA]</scope>
    <source>
        <strain evidence="13 14">BDSF4-3</strain>
    </source>
</reference>
<keyword evidence="6" id="KW-0460">Magnesium</keyword>
<dbReference type="SUPFAM" id="SSF144083">
    <property type="entry name" value="Magnesium transport protein CorA, transmembrane region"/>
    <property type="match status" value="1"/>
</dbReference>
<dbReference type="PANTHER" id="PTHR46494:SF1">
    <property type="entry name" value="CORA FAMILY METAL ION TRANSPORTER (EUROFUNG)"/>
    <property type="match status" value="1"/>
</dbReference>
<dbReference type="Proteomes" id="UP001230496">
    <property type="component" value="Chromosome"/>
</dbReference>
<name>A0AA51NAE2_9BACT</name>
<keyword evidence="14" id="KW-1185">Reference proteome</keyword>
<keyword evidence="8" id="KW-0406">Ion transport</keyword>
<dbReference type="Gene3D" id="1.20.58.340">
    <property type="entry name" value="Magnesium transport protein CorA, transmembrane region"/>
    <property type="match status" value="2"/>
</dbReference>
<evidence type="ECO:0000256" key="10">
    <source>
        <dbReference type="ARBA" id="ARBA00034269"/>
    </source>
</evidence>
<dbReference type="Gene3D" id="3.30.460.20">
    <property type="entry name" value="CorA soluble domain-like"/>
    <property type="match status" value="1"/>
</dbReference>
<evidence type="ECO:0000313" key="14">
    <source>
        <dbReference type="Proteomes" id="UP001230496"/>
    </source>
</evidence>
<proteinExistence type="inferred from homology"/>
<dbReference type="EMBL" id="CP129971">
    <property type="protein sequence ID" value="WMN11513.1"/>
    <property type="molecule type" value="Genomic_DNA"/>
</dbReference>
<evidence type="ECO:0000256" key="7">
    <source>
        <dbReference type="ARBA" id="ARBA00022989"/>
    </source>
</evidence>
<evidence type="ECO:0000256" key="11">
    <source>
        <dbReference type="ARBA" id="ARBA00045497"/>
    </source>
</evidence>
<feature type="transmembrane region" description="Helical" evidence="12">
    <location>
        <begin position="266"/>
        <end position="286"/>
    </location>
</feature>
<keyword evidence="7 12" id="KW-1133">Transmembrane helix</keyword>
<dbReference type="GO" id="GO:0000287">
    <property type="term" value="F:magnesium ion binding"/>
    <property type="evidence" value="ECO:0007669"/>
    <property type="project" value="TreeGrafter"/>
</dbReference>
<dbReference type="GO" id="GO:0005886">
    <property type="term" value="C:plasma membrane"/>
    <property type="evidence" value="ECO:0007669"/>
    <property type="project" value="UniProtKB-SubCell"/>
</dbReference>